<dbReference type="OrthoDB" id="5522469at2"/>
<dbReference type="InterPro" id="IPR029068">
    <property type="entry name" value="Glyas_Bleomycin-R_OHBP_Dase"/>
</dbReference>
<sequence length="133" mass="14281">MNLLLNIDVPDIDAAQAFYCAAFGLHPGRRLGAGVLELLGLEVPLYLLAKPAGSIGASDQPRRYERHWSPLHGDLCVDDLDAALTRALAAGAIQEGPVREAHWGRLAQIADPFGHGWCLIQFLGRGYDEPAGA</sequence>
<name>A0A2U9T9E1_9GAMM</name>
<proteinExistence type="predicted"/>
<dbReference type="KEGG" id="lmb:C9I47_1467"/>
<dbReference type="Proteomes" id="UP000249447">
    <property type="component" value="Chromosome"/>
</dbReference>
<evidence type="ECO:0000313" key="5">
    <source>
        <dbReference type="Proteomes" id="UP000320431"/>
    </source>
</evidence>
<dbReference type="Proteomes" id="UP000320431">
    <property type="component" value="Unassembled WGS sequence"/>
</dbReference>
<feature type="domain" description="VOC" evidence="1">
    <location>
        <begin position="1"/>
        <end position="122"/>
    </location>
</feature>
<dbReference type="Gene3D" id="3.10.180.10">
    <property type="entry name" value="2,3-Dihydroxybiphenyl 1,2-Dioxygenase, domain 1"/>
    <property type="match status" value="1"/>
</dbReference>
<evidence type="ECO:0000259" key="1">
    <source>
        <dbReference type="PROSITE" id="PS51819"/>
    </source>
</evidence>
<keyword evidence="4" id="KW-1185">Reference proteome</keyword>
<dbReference type="AlphaFoldDB" id="A0A2U9T9E1"/>
<evidence type="ECO:0000313" key="3">
    <source>
        <dbReference type="EMBL" id="KAB8195002.1"/>
    </source>
</evidence>
<dbReference type="SUPFAM" id="SSF54593">
    <property type="entry name" value="Glyoxalase/Bleomycin resistance protein/Dihydroxybiphenyl dioxygenase"/>
    <property type="match status" value="1"/>
</dbReference>
<gene>
    <name evidence="2" type="ORF">C9I47_1467</name>
    <name evidence="3" type="ORF">FKV24_005460</name>
</gene>
<evidence type="ECO:0000313" key="2">
    <source>
        <dbReference type="EMBL" id="AWV07168.1"/>
    </source>
</evidence>
<dbReference type="InterPro" id="IPR037523">
    <property type="entry name" value="VOC_core"/>
</dbReference>
<organism evidence="2 4">
    <name type="scientific">Marilutibacter maris</name>
    <dbReference type="NCBI Taxonomy" id="1605891"/>
    <lineage>
        <taxon>Bacteria</taxon>
        <taxon>Pseudomonadati</taxon>
        <taxon>Pseudomonadota</taxon>
        <taxon>Gammaproteobacteria</taxon>
        <taxon>Lysobacterales</taxon>
        <taxon>Lysobacteraceae</taxon>
        <taxon>Marilutibacter</taxon>
    </lineage>
</organism>
<reference evidence="3 5" key="2">
    <citation type="submission" date="2019-10" db="EMBL/GenBank/DDBJ databases">
        <title>Lysobacter alkalisoli sp. nov., isolated from saline-alkaline soil.</title>
        <authorList>
            <person name="Sun J.-Q."/>
        </authorList>
    </citation>
    <scope>NUCLEOTIDE SEQUENCE [LARGE SCALE GENOMIC DNA]</scope>
    <source>
        <strain evidence="3 5">KCTC 42381</strain>
    </source>
</reference>
<dbReference type="Pfam" id="PF18029">
    <property type="entry name" value="Glyoxalase_6"/>
    <property type="match status" value="1"/>
</dbReference>
<dbReference type="PANTHER" id="PTHR34109:SF1">
    <property type="entry name" value="VOC DOMAIN-CONTAINING PROTEIN"/>
    <property type="match status" value="1"/>
</dbReference>
<accession>A0A2U9T9E1</accession>
<reference evidence="2 4" key="1">
    <citation type="submission" date="2018-05" db="EMBL/GenBank/DDBJ databases">
        <title>The complete genome of Lysobacter maris HZ9B, a marine bacterium antagonistic against terrestrial plant pathogens.</title>
        <authorList>
            <person name="Zhang X.-Q."/>
        </authorList>
    </citation>
    <scope>NUCLEOTIDE SEQUENCE [LARGE SCALE GENOMIC DNA]</scope>
    <source>
        <strain evidence="2 4">HZ9B</strain>
    </source>
</reference>
<dbReference type="EMBL" id="VICD02000075">
    <property type="protein sequence ID" value="KAB8195002.1"/>
    <property type="molecule type" value="Genomic_DNA"/>
</dbReference>
<dbReference type="PANTHER" id="PTHR34109">
    <property type="entry name" value="BNAUNNG04460D PROTEIN-RELATED"/>
    <property type="match status" value="1"/>
</dbReference>
<dbReference type="EMBL" id="CP029843">
    <property type="protein sequence ID" value="AWV07168.1"/>
    <property type="molecule type" value="Genomic_DNA"/>
</dbReference>
<evidence type="ECO:0000313" key="4">
    <source>
        <dbReference type="Proteomes" id="UP000249447"/>
    </source>
</evidence>
<dbReference type="InterPro" id="IPR041581">
    <property type="entry name" value="Glyoxalase_6"/>
</dbReference>
<dbReference type="PROSITE" id="PS51819">
    <property type="entry name" value="VOC"/>
    <property type="match status" value="1"/>
</dbReference>
<protein>
    <submittedName>
        <fullName evidence="2">Glyoxalase</fullName>
    </submittedName>
    <submittedName>
        <fullName evidence="3">VOC family protein</fullName>
    </submittedName>
</protein>
<dbReference type="RefSeq" id="WP_111266261.1">
    <property type="nucleotide sequence ID" value="NZ_CP029843.1"/>
</dbReference>